<accession>A0A9W6XMK2</accession>
<dbReference type="OrthoDB" id="105920at2759"/>
<protein>
    <submittedName>
        <fullName evidence="2">Unnamed protein product</fullName>
    </submittedName>
</protein>
<dbReference type="AlphaFoldDB" id="A0A9W6XMK2"/>
<comment type="caution">
    <text evidence="2">The sequence shown here is derived from an EMBL/GenBank/DDBJ whole genome shotgun (WGS) entry which is preliminary data.</text>
</comment>
<sequence length="261" mass="29165">MPRTPSFKLRLISCIKRSQSTHECQTTYPSSPQEGEDVREWQFQVENACRINGFVIQDENSRLPEIAGSVMVKPASGWFLHWASTTRVEELTWGGFREHVIQHFEASNYHASFYVKLKNLETLSEAMDLAVNRTRGKRSEKKVGSSLSRNPSVLTIEPAFTARNLVTSGPSGSQWKKATRESRKRATASVNEGPDVVERVTRTTEIENISLTVLCETPLVYKPRPLFSVIGDMAVGDTSIPTQSIMLVGGATTIYVSRGWV</sequence>
<gene>
    <name evidence="2" type="ORF">Pfra01_001319800</name>
</gene>
<evidence type="ECO:0000256" key="1">
    <source>
        <dbReference type="SAM" id="MobiDB-lite"/>
    </source>
</evidence>
<keyword evidence="3" id="KW-1185">Reference proteome</keyword>
<evidence type="ECO:0000313" key="3">
    <source>
        <dbReference type="Proteomes" id="UP001165121"/>
    </source>
</evidence>
<proteinExistence type="predicted"/>
<evidence type="ECO:0000313" key="2">
    <source>
        <dbReference type="EMBL" id="GMF41523.1"/>
    </source>
</evidence>
<organism evidence="2 3">
    <name type="scientific">Phytophthora fragariaefolia</name>
    <dbReference type="NCBI Taxonomy" id="1490495"/>
    <lineage>
        <taxon>Eukaryota</taxon>
        <taxon>Sar</taxon>
        <taxon>Stramenopiles</taxon>
        <taxon>Oomycota</taxon>
        <taxon>Peronosporomycetes</taxon>
        <taxon>Peronosporales</taxon>
        <taxon>Peronosporaceae</taxon>
        <taxon>Phytophthora</taxon>
    </lineage>
</organism>
<dbReference type="Proteomes" id="UP001165121">
    <property type="component" value="Unassembled WGS sequence"/>
</dbReference>
<reference evidence="2" key="1">
    <citation type="submission" date="2023-04" db="EMBL/GenBank/DDBJ databases">
        <title>Phytophthora fragariaefolia NBRC 109709.</title>
        <authorList>
            <person name="Ichikawa N."/>
            <person name="Sato H."/>
            <person name="Tonouchi N."/>
        </authorList>
    </citation>
    <scope>NUCLEOTIDE SEQUENCE</scope>
    <source>
        <strain evidence="2">NBRC 109709</strain>
    </source>
</reference>
<feature type="region of interest" description="Disordered" evidence="1">
    <location>
        <begin position="170"/>
        <end position="190"/>
    </location>
</feature>
<name>A0A9W6XMK2_9STRA</name>
<dbReference type="EMBL" id="BSXT01001344">
    <property type="protein sequence ID" value="GMF41523.1"/>
    <property type="molecule type" value="Genomic_DNA"/>
</dbReference>